<feature type="domain" description="GST N-terminal" evidence="1">
    <location>
        <begin position="1"/>
        <end position="82"/>
    </location>
</feature>
<dbReference type="InterPro" id="IPR036249">
    <property type="entry name" value="Thioredoxin-like_sf"/>
</dbReference>
<evidence type="ECO:0000313" key="4">
    <source>
        <dbReference type="Proteomes" id="UP001597322"/>
    </source>
</evidence>
<dbReference type="InterPro" id="IPR010987">
    <property type="entry name" value="Glutathione-S-Trfase_C-like"/>
</dbReference>
<dbReference type="InterPro" id="IPR004045">
    <property type="entry name" value="Glutathione_S-Trfase_N"/>
</dbReference>
<dbReference type="Pfam" id="PF13410">
    <property type="entry name" value="GST_C_2"/>
    <property type="match status" value="1"/>
</dbReference>
<feature type="domain" description="GST C-terminal" evidence="2">
    <location>
        <begin position="84"/>
        <end position="209"/>
    </location>
</feature>
<dbReference type="PANTHER" id="PTHR44051:SF2">
    <property type="entry name" value="HYPOTHETICAL GLUTATHIONE S-TRANSFERASE LIKE PROTEIN"/>
    <property type="match status" value="1"/>
</dbReference>
<dbReference type="RefSeq" id="WP_377401122.1">
    <property type="nucleotide sequence ID" value="NZ_JBHUEQ010000022.1"/>
</dbReference>
<sequence>MEKLFVTRGSGNCFKPFLVSCLTGRNIDIVNVDLLAVHHRSRTFLSINPLGRVPYLLLEDGDGIGESNAMLWLLAEGSKLLPGTVKDRARSLQWMFFEQTRLEPFISPARFLSHIAPDRGAGRGDEIAAWQGKAMAGLRIVNDHLQKSRFMLGDTFGITDIAIFGYVHLGHEAGIDMAAFPAVLAWIEQVQSLPGFQPLSMLCERASPFVREAA</sequence>
<dbReference type="SFLD" id="SFLDS00019">
    <property type="entry name" value="Glutathione_Transferase_(cytos"/>
    <property type="match status" value="1"/>
</dbReference>
<comment type="caution">
    <text evidence="3">The sequence shown here is derived from an EMBL/GenBank/DDBJ whole genome shotgun (WGS) entry which is preliminary data.</text>
</comment>
<gene>
    <name evidence="3" type="ORF">ACFSE1_11650</name>
</gene>
<evidence type="ECO:0000259" key="2">
    <source>
        <dbReference type="PROSITE" id="PS50405"/>
    </source>
</evidence>
<evidence type="ECO:0000313" key="3">
    <source>
        <dbReference type="EMBL" id="MFD1746117.1"/>
    </source>
</evidence>
<dbReference type="Gene3D" id="3.40.30.10">
    <property type="entry name" value="Glutaredoxin"/>
    <property type="match status" value="1"/>
</dbReference>
<dbReference type="Pfam" id="PF13409">
    <property type="entry name" value="GST_N_2"/>
    <property type="match status" value="1"/>
</dbReference>
<dbReference type="InterPro" id="IPR040079">
    <property type="entry name" value="Glutathione_S-Trfase"/>
</dbReference>
<evidence type="ECO:0000259" key="1">
    <source>
        <dbReference type="PROSITE" id="PS50404"/>
    </source>
</evidence>
<protein>
    <submittedName>
        <fullName evidence="3">Glutathione S-transferase family protein</fullName>
    </submittedName>
</protein>
<dbReference type="Proteomes" id="UP001597322">
    <property type="component" value="Unassembled WGS sequence"/>
</dbReference>
<dbReference type="PROSITE" id="PS50404">
    <property type="entry name" value="GST_NTER"/>
    <property type="match status" value="1"/>
</dbReference>
<dbReference type="SUPFAM" id="SSF52833">
    <property type="entry name" value="Thioredoxin-like"/>
    <property type="match status" value="1"/>
</dbReference>
<dbReference type="PANTHER" id="PTHR44051">
    <property type="entry name" value="GLUTATHIONE S-TRANSFERASE-RELATED"/>
    <property type="match status" value="1"/>
</dbReference>
<keyword evidence="4" id="KW-1185">Reference proteome</keyword>
<name>A0ABW4M558_9HYPH</name>
<dbReference type="PROSITE" id="PS50405">
    <property type="entry name" value="GST_CTER"/>
    <property type="match status" value="1"/>
</dbReference>
<dbReference type="Gene3D" id="1.20.1050.10">
    <property type="match status" value="1"/>
</dbReference>
<dbReference type="EMBL" id="JBHUEQ010000022">
    <property type="protein sequence ID" value="MFD1746117.1"/>
    <property type="molecule type" value="Genomic_DNA"/>
</dbReference>
<dbReference type="SUPFAM" id="SSF47616">
    <property type="entry name" value="GST C-terminal domain-like"/>
    <property type="match status" value="1"/>
</dbReference>
<proteinExistence type="predicted"/>
<dbReference type="InterPro" id="IPR036282">
    <property type="entry name" value="Glutathione-S-Trfase_C_sf"/>
</dbReference>
<reference evidence="4" key="1">
    <citation type="journal article" date="2019" name="Int. J. Syst. Evol. Microbiol.">
        <title>The Global Catalogue of Microorganisms (GCM) 10K type strain sequencing project: providing services to taxonomists for standard genome sequencing and annotation.</title>
        <authorList>
            <consortium name="The Broad Institute Genomics Platform"/>
            <consortium name="The Broad Institute Genome Sequencing Center for Infectious Disease"/>
            <person name="Wu L."/>
            <person name="Ma J."/>
        </authorList>
    </citation>
    <scope>NUCLEOTIDE SEQUENCE [LARGE SCALE GENOMIC DNA]</scope>
    <source>
        <strain evidence="4">CG52</strain>
    </source>
</reference>
<dbReference type="SFLD" id="SFLDG00358">
    <property type="entry name" value="Main_(cytGST)"/>
    <property type="match status" value="1"/>
</dbReference>
<accession>A0ABW4M558</accession>
<organism evidence="3 4">
    <name type="scientific">Rhizobium helianthi</name>
    <dbReference type="NCBI Taxonomy" id="1132695"/>
    <lineage>
        <taxon>Bacteria</taxon>
        <taxon>Pseudomonadati</taxon>
        <taxon>Pseudomonadota</taxon>
        <taxon>Alphaproteobacteria</taxon>
        <taxon>Hyphomicrobiales</taxon>
        <taxon>Rhizobiaceae</taxon>
        <taxon>Rhizobium/Agrobacterium group</taxon>
        <taxon>Rhizobium</taxon>
    </lineage>
</organism>